<dbReference type="PANTHER" id="PTHR22726">
    <property type="entry name" value="METALLOENDOPEPTIDASE OMA1"/>
    <property type="match status" value="1"/>
</dbReference>
<feature type="signal peptide" evidence="7">
    <location>
        <begin position="1"/>
        <end position="24"/>
    </location>
</feature>
<dbReference type="GO" id="GO:0004222">
    <property type="term" value="F:metalloendopeptidase activity"/>
    <property type="evidence" value="ECO:0007669"/>
    <property type="project" value="InterPro"/>
</dbReference>
<protein>
    <recommendedName>
        <fullName evidence="8">Peptidase M48 domain-containing protein</fullName>
    </recommendedName>
</protein>
<dbReference type="eggNOG" id="COG4783">
    <property type="taxonomic scope" value="Bacteria"/>
</dbReference>
<evidence type="ECO:0000256" key="6">
    <source>
        <dbReference type="ARBA" id="ARBA00023049"/>
    </source>
</evidence>
<sequence>MQKSLRTLTALAACVFTVLTPALAAAAPAATQGSSVLDLNLPALGSAGSETLSPADEYRLGTQLMTRVRADPTYLNDPEISEYLGRLGYQLVSHAHTSTYNFEFFAIRDETLNAFALPGGYIAMHTGTIIAAQSESELAGVLAHEISHVAQRHIARMIEGQRSNLAITLGSVLLAILAARAGGSSGGNAAAAIAMGSQAAMIQSQLNYSQNAEREADRMGIATLYSAGFDPHGMEDFFSRLQSTNRYYRSAAPAYLSTHPLTTERMADMENRTRQIPARMHVDSPDFKLVQVRARVVQETNWDGWTKLSQELTRERAKASGREACVLDYGISVAQGFLKNADAAYAYAQKAMTCGIRSPILERNLTRTEFNAAKTPQQKTAALSDARAAMNRYPLSGMMTSNYVDILYSLGRHEELINFLRNGTALSEGSSTYHALLARSYEALGKKSLQYMHTGEMYAQRGQTEAAVYQYDLAQKANDGDFYVMSEIDARLRELRRQFADEQKDR</sequence>
<gene>
    <name evidence="9" type="ORF">HMPREF1476_02120</name>
</gene>
<feature type="chain" id="PRO_5004518536" description="Peptidase M48 domain-containing protein" evidence="7">
    <location>
        <begin position="25"/>
        <end position="506"/>
    </location>
</feature>
<keyword evidence="6" id="KW-0482">Metalloprotease</keyword>
<evidence type="ECO:0000256" key="4">
    <source>
        <dbReference type="ARBA" id="ARBA00022801"/>
    </source>
</evidence>
<dbReference type="InterPro" id="IPR051156">
    <property type="entry name" value="Mito/Outer_Membr_Metalloprot"/>
</dbReference>
<comment type="caution">
    <text evidence="9">The sequence shown here is derived from an EMBL/GenBank/DDBJ whole genome shotgun (WGS) entry which is preliminary data.</text>
</comment>
<dbReference type="AlphaFoldDB" id="S3CAD3"/>
<keyword evidence="4" id="KW-0378">Hydrolase</keyword>
<organism evidence="9 10">
    <name type="scientific">Sutterella wadsworthensis HGA0223</name>
    <dbReference type="NCBI Taxonomy" id="1203554"/>
    <lineage>
        <taxon>Bacteria</taxon>
        <taxon>Pseudomonadati</taxon>
        <taxon>Pseudomonadota</taxon>
        <taxon>Betaproteobacteria</taxon>
        <taxon>Burkholderiales</taxon>
        <taxon>Sutterellaceae</taxon>
        <taxon>Sutterella</taxon>
    </lineage>
</organism>
<keyword evidence="7" id="KW-0732">Signal</keyword>
<dbReference type="GO" id="GO:0016020">
    <property type="term" value="C:membrane"/>
    <property type="evidence" value="ECO:0007669"/>
    <property type="project" value="TreeGrafter"/>
</dbReference>
<dbReference type="GO" id="GO:0046872">
    <property type="term" value="F:metal ion binding"/>
    <property type="evidence" value="ECO:0007669"/>
    <property type="project" value="UniProtKB-KW"/>
</dbReference>
<reference evidence="9 10" key="1">
    <citation type="submission" date="2013-04" db="EMBL/GenBank/DDBJ databases">
        <title>The Genome Sequence of Sutterella wadsworthensis HGA0223.</title>
        <authorList>
            <consortium name="The Broad Institute Genomics Platform"/>
            <person name="Earl A."/>
            <person name="Ward D."/>
            <person name="Feldgarden M."/>
            <person name="Gevers D."/>
            <person name="Schmidt T.M."/>
            <person name="Dover J."/>
            <person name="Dai D."/>
            <person name="Walker B."/>
            <person name="Young S."/>
            <person name="Zeng Q."/>
            <person name="Gargeya S."/>
            <person name="Fitzgerald M."/>
            <person name="Haas B."/>
            <person name="Abouelleil A."/>
            <person name="Allen A.W."/>
            <person name="Alvarado L."/>
            <person name="Arachchi H.M."/>
            <person name="Berlin A.M."/>
            <person name="Chapman S.B."/>
            <person name="Gainer-Dewar J."/>
            <person name="Goldberg J."/>
            <person name="Griggs A."/>
            <person name="Gujja S."/>
            <person name="Hansen M."/>
            <person name="Howarth C."/>
            <person name="Imamovic A."/>
            <person name="Ireland A."/>
            <person name="Larimer J."/>
            <person name="McCowan C."/>
            <person name="Murphy C."/>
            <person name="Pearson M."/>
            <person name="Poon T.W."/>
            <person name="Priest M."/>
            <person name="Roberts A."/>
            <person name="Saif S."/>
            <person name="Shea T."/>
            <person name="Sisk P."/>
            <person name="Sykes S."/>
            <person name="Wortman J."/>
            <person name="Nusbaum C."/>
            <person name="Birren B."/>
        </authorList>
    </citation>
    <scope>NUCLEOTIDE SEQUENCE [LARGE SCALE GENOMIC DNA]</scope>
    <source>
        <strain evidence="9 10">HGA0223</strain>
    </source>
</reference>
<evidence type="ECO:0000313" key="9">
    <source>
        <dbReference type="EMBL" id="EPD97644.1"/>
    </source>
</evidence>
<dbReference type="PANTHER" id="PTHR22726:SF1">
    <property type="entry name" value="METALLOENDOPEPTIDASE OMA1, MITOCHONDRIAL"/>
    <property type="match status" value="1"/>
</dbReference>
<dbReference type="PATRIC" id="fig|1203554.3.peg.2203"/>
<keyword evidence="2" id="KW-0645">Protease</keyword>
<dbReference type="RefSeq" id="WP_016475160.1">
    <property type="nucleotide sequence ID" value="NZ_KE150481.1"/>
</dbReference>
<evidence type="ECO:0000259" key="8">
    <source>
        <dbReference type="Pfam" id="PF01435"/>
    </source>
</evidence>
<dbReference type="Gene3D" id="1.25.40.10">
    <property type="entry name" value="Tetratricopeptide repeat domain"/>
    <property type="match status" value="1"/>
</dbReference>
<comment type="cofactor">
    <cofactor evidence="1">
        <name>Zn(2+)</name>
        <dbReference type="ChEBI" id="CHEBI:29105"/>
    </cofactor>
</comment>
<keyword evidence="10" id="KW-1185">Reference proteome</keyword>
<evidence type="ECO:0000256" key="5">
    <source>
        <dbReference type="ARBA" id="ARBA00022833"/>
    </source>
</evidence>
<proteinExistence type="predicted"/>
<dbReference type="InterPro" id="IPR011990">
    <property type="entry name" value="TPR-like_helical_dom_sf"/>
</dbReference>
<dbReference type="STRING" id="1203554.HMPREF1476_02120"/>
<dbReference type="GO" id="GO:0051603">
    <property type="term" value="P:proteolysis involved in protein catabolic process"/>
    <property type="evidence" value="ECO:0007669"/>
    <property type="project" value="TreeGrafter"/>
</dbReference>
<dbReference type="HOGENOM" id="CLU_030556_1_0_4"/>
<keyword evidence="3" id="KW-0479">Metal-binding</keyword>
<dbReference type="SUPFAM" id="SSF48452">
    <property type="entry name" value="TPR-like"/>
    <property type="match status" value="1"/>
</dbReference>
<dbReference type="Gene3D" id="3.30.2010.10">
    <property type="entry name" value="Metalloproteases ('zincins'), catalytic domain"/>
    <property type="match status" value="1"/>
</dbReference>
<dbReference type="Pfam" id="PF01435">
    <property type="entry name" value="Peptidase_M48"/>
    <property type="match status" value="1"/>
</dbReference>
<accession>S3CAD3</accession>
<dbReference type="CDD" id="cd07333">
    <property type="entry name" value="M48C_bepA_like"/>
    <property type="match status" value="1"/>
</dbReference>
<feature type="domain" description="Peptidase M48" evidence="8">
    <location>
        <begin position="83"/>
        <end position="272"/>
    </location>
</feature>
<dbReference type="InterPro" id="IPR001915">
    <property type="entry name" value="Peptidase_M48"/>
</dbReference>
<dbReference type="EMBL" id="ATCF01000034">
    <property type="protein sequence ID" value="EPD97644.1"/>
    <property type="molecule type" value="Genomic_DNA"/>
</dbReference>
<keyword evidence="5" id="KW-0862">Zinc</keyword>
<dbReference type="Proteomes" id="UP000014400">
    <property type="component" value="Unassembled WGS sequence"/>
</dbReference>
<evidence type="ECO:0000256" key="1">
    <source>
        <dbReference type="ARBA" id="ARBA00001947"/>
    </source>
</evidence>
<name>S3CAD3_9BURK</name>
<evidence type="ECO:0000256" key="2">
    <source>
        <dbReference type="ARBA" id="ARBA00022670"/>
    </source>
</evidence>
<evidence type="ECO:0000313" key="10">
    <source>
        <dbReference type="Proteomes" id="UP000014400"/>
    </source>
</evidence>
<evidence type="ECO:0000256" key="7">
    <source>
        <dbReference type="SAM" id="SignalP"/>
    </source>
</evidence>
<evidence type="ECO:0000256" key="3">
    <source>
        <dbReference type="ARBA" id="ARBA00022723"/>
    </source>
</evidence>